<proteinExistence type="predicted"/>
<keyword evidence="3 6" id="KW-0597">Phosphoprotein</keyword>
<dbReference type="CDD" id="cd17546">
    <property type="entry name" value="REC_hyHK_CKI1_RcsC-like"/>
    <property type="match status" value="1"/>
</dbReference>
<dbReference type="NCBIfam" id="TIGR00229">
    <property type="entry name" value="sensory_box"/>
    <property type="match status" value="3"/>
</dbReference>
<feature type="chain" id="PRO_5015712006" description="histidine kinase" evidence="8">
    <location>
        <begin position="28"/>
        <end position="1816"/>
    </location>
</feature>
<feature type="domain" description="PAS" evidence="11">
    <location>
        <begin position="873"/>
        <end position="945"/>
    </location>
</feature>
<dbReference type="Proteomes" id="UP000245959">
    <property type="component" value="Unassembled WGS sequence"/>
</dbReference>
<dbReference type="PANTHER" id="PTHR43047">
    <property type="entry name" value="TWO-COMPONENT HISTIDINE PROTEIN KINASE"/>
    <property type="match status" value="1"/>
</dbReference>
<evidence type="ECO:0000313" key="13">
    <source>
        <dbReference type="EMBL" id="PVY41543.1"/>
    </source>
</evidence>
<keyword evidence="5" id="KW-0418">Kinase</keyword>
<dbReference type="SMART" id="SM00086">
    <property type="entry name" value="PAC"/>
    <property type="match status" value="3"/>
</dbReference>
<evidence type="ECO:0000259" key="10">
    <source>
        <dbReference type="PROSITE" id="PS50110"/>
    </source>
</evidence>
<evidence type="ECO:0000259" key="11">
    <source>
        <dbReference type="PROSITE" id="PS50112"/>
    </source>
</evidence>
<evidence type="ECO:0000259" key="12">
    <source>
        <dbReference type="PROSITE" id="PS50113"/>
    </source>
</evidence>
<dbReference type="SUPFAM" id="SSF47384">
    <property type="entry name" value="Homodimeric domain of signal transducing histidine kinase"/>
    <property type="match status" value="1"/>
</dbReference>
<dbReference type="SUPFAM" id="SSF55781">
    <property type="entry name" value="GAF domain-like"/>
    <property type="match status" value="1"/>
</dbReference>
<evidence type="ECO:0000259" key="9">
    <source>
        <dbReference type="PROSITE" id="PS50109"/>
    </source>
</evidence>
<dbReference type="SUPFAM" id="SSF55874">
    <property type="entry name" value="ATPase domain of HSP90 chaperone/DNA topoisomerase II/histidine kinase"/>
    <property type="match status" value="1"/>
</dbReference>
<dbReference type="SMART" id="SM00388">
    <property type="entry name" value="HisKA"/>
    <property type="match status" value="1"/>
</dbReference>
<dbReference type="InterPro" id="IPR001610">
    <property type="entry name" value="PAC"/>
</dbReference>
<dbReference type="EC" id="2.7.13.3" evidence="2"/>
<reference evidence="13 14" key="1">
    <citation type="submission" date="2018-04" db="EMBL/GenBank/DDBJ databases">
        <title>Genomic Encyclopedia of Type Strains, Phase IV (KMG-IV): sequencing the most valuable type-strain genomes for metagenomic binning, comparative biology and taxonomic classification.</title>
        <authorList>
            <person name="Goeker M."/>
        </authorList>
    </citation>
    <scope>NUCLEOTIDE SEQUENCE [LARGE SCALE GENOMIC DNA]</scope>
    <source>
        <strain evidence="13 14">DSM 14823</strain>
    </source>
</reference>
<feature type="domain" description="Histidine kinase" evidence="9">
    <location>
        <begin position="1443"/>
        <end position="1665"/>
    </location>
</feature>
<feature type="transmembrane region" description="Helical" evidence="7">
    <location>
        <begin position="353"/>
        <end position="374"/>
    </location>
</feature>
<dbReference type="CDD" id="cd16922">
    <property type="entry name" value="HATPase_EvgS-ArcB-TorS-like"/>
    <property type="match status" value="1"/>
</dbReference>
<evidence type="ECO:0000313" key="14">
    <source>
        <dbReference type="Proteomes" id="UP000245959"/>
    </source>
</evidence>
<dbReference type="InterPro" id="IPR003661">
    <property type="entry name" value="HisK_dim/P_dom"/>
</dbReference>
<dbReference type="PRINTS" id="PR00344">
    <property type="entry name" value="BCTRLSENSOR"/>
</dbReference>
<dbReference type="SMART" id="SM00387">
    <property type="entry name" value="HATPase_c"/>
    <property type="match status" value="1"/>
</dbReference>
<feature type="domain" description="PAS" evidence="11">
    <location>
        <begin position="494"/>
        <end position="567"/>
    </location>
</feature>
<dbReference type="OrthoDB" id="502671at2"/>
<dbReference type="PROSITE" id="PS50110">
    <property type="entry name" value="RESPONSE_REGULATORY"/>
    <property type="match status" value="1"/>
</dbReference>
<sequence length="1816" mass="204620">MRVICSKRIRHGMLVLAAVLFFTPAISNGNSPNKNVLCIISYSADYQWANDILNGLRRNLQLSDLAAAIELFELNVSTQPDARPRTGDIARLQTRLDSYRYDSIVVLSNPALELFLQGKLKTPDQTPIVFSSYWESPRMKRAGYLPNMTGITMPLTNRMNIQLGMKLFPTLRKIVVLTNPAADGQAVAEQLESYRADISFPGELTILSGSAISTEKLLTYLKHLPADSLILYNDWFTSDDGPKLSRSTLQEKLLENTPHVPLLINTDSIPLQRQFAIGGVMVSGEKLGARTGELLQQVLRGASPSSLPIREMETEQRFDHRKLQAFGISSSRLPSGSVVLNRPPSFSRKYADILLPGSMVLGGLLLGLLAWALLRNRYNRRMRAIFDASPARLMVVDATGKVLFARTGDQDPFRDELLTLRRIFKEEFTVLWESSQQVLKTGEPLSVNYPGLGGRLRRADFRKLPREVFGTEAVLWASLDIEELHRLRLKYQETAEQMRLTLESIGDGVIVTDAKERVTLLNQVSADLTGFSPQEAAGKKLEDIFNIVSYVDQSPVSSPLRKALQTREIVTLANHTDLIAKDGTRRHIADSAAPIIDRNGVLAGAVLVFRDVTAEYERRDRLHVQKAVLEKALTAGEMTFFRCDENREFLQAANEAFWPRRDGKPQKVEEWIYPGDLPELQNCREELFSGKRREFRQLYRLQKAEKFRYYEILMFDDISPVSEKKEFFGIIRDVTGFRERELGYRNTSALLHDVLDNIPGYIWVKEIEQGLRHLMVSRKVGLLVGQKENELVGKTDAEFLPPESAEQFRRADAAALAEGRSEVTITLTDRFGNAHDLKVVQTVLARPDGTRLLLGIGVDITRELKMEAQLHEKNRLLEDIFDNLPTPLFIKDFYNEDRYLFASRTCIDALGTEREKLIGRTDFDIMPIEQAKKFQADDAQAMHQGGSQIIIEELPRPGGRFIRLQTRKVRLHRESGNDLLLGIGVDITELTENRNELKKSNELLHAIMDNLPCALFVKDADHEFRYLMYNRVFAEAFGLTGREVIGRCDPELLLPENARLCGESDRAALEAGGVSDFHEEVILADGHRHALRCIKGVVTHEDGRRLLLGISMDVTKEQELVGELQVYGAQQRALNAALESILLSEDFPSAIREVLRQIGEQADADRCYIFSRDYEKQCSCNEFEWTAPGIAAEIDTLQDLPLILSPAWEAALQNREVIFSADLDAPDQCAAVREGYETLSRQQIRSILVTGIWLNGTLWGFIGFDYVRKLIPYPEIAEKMLTATARLIEIALIRKVRQQELERSEYEKKLIMDTIKTPIILYDGEMNLLRANNAAQRIALIDPAAAAAEHIPCNRIFCGEENCPSNCPVRQSLDDHAEHCCEMHIRGKDFLITANPILLDGRLAYVLKTMLDITEFNQIQQKLTRAVLDAQNASKAKSYFLATMSHELRTPLNAVIGFSELLRNDTLPRSEQNEYLQSINFAGNALLKLINDILDLSKIEAGQIVITPERNDFQALCREIYSIFRLQAAEKKLEFTLECDPELPYLYLDNLRLRQILLNLTGNAMKFTKAGSIRIVIDFRPESDEAGTLTIRVIDTGIGISEQGQKTIFEPFVQDHEVRGSHAYQGTGLGLTISSRLIGQMGGRMALDSKVGEGSCFTVILEHVRYERTGLPEAAEKAPGEQEPVLIRPLSLLLVDDVAMNLKVLAAMLKKLGVSTECASSGAEALEQLKSFTPDMILTDMWMPGMNGTELAEKVRRLPDGKRIRIVAVTADTEAKTNFGIEYFDDIMLKPLTLEKLRKLIECFQEGRTLENGFYL</sequence>
<dbReference type="InterPro" id="IPR036890">
    <property type="entry name" value="HATPase_C_sf"/>
</dbReference>
<dbReference type="InterPro" id="IPR029016">
    <property type="entry name" value="GAF-like_dom_sf"/>
</dbReference>
<dbReference type="InterPro" id="IPR003594">
    <property type="entry name" value="HATPase_dom"/>
</dbReference>
<comment type="caution">
    <text evidence="13">The sequence shown here is derived from an EMBL/GenBank/DDBJ whole genome shotgun (WGS) entry which is preliminary data.</text>
</comment>
<evidence type="ECO:0000256" key="4">
    <source>
        <dbReference type="ARBA" id="ARBA00022679"/>
    </source>
</evidence>
<feature type="domain" description="PAS" evidence="11">
    <location>
        <begin position="747"/>
        <end position="819"/>
    </location>
</feature>
<evidence type="ECO:0000256" key="8">
    <source>
        <dbReference type="SAM" id="SignalP"/>
    </source>
</evidence>
<dbReference type="Gene3D" id="1.10.287.130">
    <property type="match status" value="1"/>
</dbReference>
<dbReference type="InterPro" id="IPR011006">
    <property type="entry name" value="CheY-like_superfamily"/>
</dbReference>
<feature type="domain" description="PAC" evidence="12">
    <location>
        <begin position="572"/>
        <end position="624"/>
    </location>
</feature>
<accession>A0A2U1AYQ2</accession>
<dbReference type="InterPro" id="IPR000014">
    <property type="entry name" value="PAS"/>
</dbReference>
<keyword evidence="7" id="KW-1133">Transmembrane helix</keyword>
<dbReference type="PROSITE" id="PS50113">
    <property type="entry name" value="PAC"/>
    <property type="match status" value="1"/>
</dbReference>
<dbReference type="GO" id="GO:0005886">
    <property type="term" value="C:plasma membrane"/>
    <property type="evidence" value="ECO:0007669"/>
    <property type="project" value="TreeGrafter"/>
</dbReference>
<dbReference type="SMART" id="SM00065">
    <property type="entry name" value="GAF"/>
    <property type="match status" value="1"/>
</dbReference>
<organism evidence="13 14">
    <name type="scientific">Victivallis vadensis</name>
    <dbReference type="NCBI Taxonomy" id="172901"/>
    <lineage>
        <taxon>Bacteria</taxon>
        <taxon>Pseudomonadati</taxon>
        <taxon>Lentisphaerota</taxon>
        <taxon>Lentisphaeria</taxon>
        <taxon>Victivallales</taxon>
        <taxon>Victivallaceae</taxon>
        <taxon>Victivallis</taxon>
    </lineage>
</organism>
<dbReference type="InterPro" id="IPR004358">
    <property type="entry name" value="Sig_transdc_His_kin-like_C"/>
</dbReference>
<dbReference type="InterPro" id="IPR013656">
    <property type="entry name" value="PAS_4"/>
</dbReference>
<dbReference type="InterPro" id="IPR005467">
    <property type="entry name" value="His_kinase_dom"/>
</dbReference>
<dbReference type="GeneID" id="78295272"/>
<gene>
    <name evidence="13" type="ORF">C8D82_11315</name>
</gene>
<evidence type="ECO:0000256" key="3">
    <source>
        <dbReference type="ARBA" id="ARBA00022553"/>
    </source>
</evidence>
<dbReference type="RefSeq" id="WP_116883966.1">
    <property type="nucleotide sequence ID" value="NZ_CABMMC010000044.1"/>
</dbReference>
<dbReference type="InterPro" id="IPR036097">
    <property type="entry name" value="HisK_dim/P_sf"/>
</dbReference>
<dbReference type="Pfam" id="PF00072">
    <property type="entry name" value="Response_reg"/>
    <property type="match status" value="1"/>
</dbReference>
<dbReference type="InterPro" id="IPR001789">
    <property type="entry name" value="Sig_transdc_resp-reg_receiver"/>
</dbReference>
<evidence type="ECO:0000256" key="5">
    <source>
        <dbReference type="ARBA" id="ARBA00022777"/>
    </source>
</evidence>
<protein>
    <recommendedName>
        <fullName evidence="2">histidine kinase</fullName>
        <ecNumber evidence="2">2.7.13.3</ecNumber>
    </recommendedName>
</protein>
<dbReference type="EMBL" id="QEKH01000013">
    <property type="protein sequence ID" value="PVY41543.1"/>
    <property type="molecule type" value="Genomic_DNA"/>
</dbReference>
<keyword evidence="7" id="KW-0812">Transmembrane</keyword>
<feature type="modified residue" description="4-aspartylphosphate" evidence="6">
    <location>
        <position position="1740"/>
    </location>
</feature>
<dbReference type="Gene3D" id="3.30.565.10">
    <property type="entry name" value="Histidine kinase-like ATPase, C-terminal domain"/>
    <property type="match status" value="1"/>
</dbReference>
<dbReference type="Pfam" id="PF08448">
    <property type="entry name" value="PAS_4"/>
    <property type="match status" value="4"/>
</dbReference>
<dbReference type="InterPro" id="IPR003018">
    <property type="entry name" value="GAF"/>
</dbReference>
<evidence type="ECO:0000256" key="1">
    <source>
        <dbReference type="ARBA" id="ARBA00000085"/>
    </source>
</evidence>
<dbReference type="SUPFAM" id="SSF52172">
    <property type="entry name" value="CheY-like"/>
    <property type="match status" value="1"/>
</dbReference>
<dbReference type="Gene3D" id="3.30.450.40">
    <property type="match status" value="1"/>
</dbReference>
<dbReference type="PANTHER" id="PTHR43047:SF72">
    <property type="entry name" value="OSMOSENSING HISTIDINE PROTEIN KINASE SLN1"/>
    <property type="match status" value="1"/>
</dbReference>
<feature type="signal peptide" evidence="8">
    <location>
        <begin position="1"/>
        <end position="27"/>
    </location>
</feature>
<dbReference type="Pfam" id="PF00512">
    <property type="entry name" value="HisKA"/>
    <property type="match status" value="1"/>
</dbReference>
<keyword evidence="4" id="KW-0808">Transferase</keyword>
<dbReference type="CDD" id="cd00082">
    <property type="entry name" value="HisKA"/>
    <property type="match status" value="1"/>
</dbReference>
<evidence type="ECO:0000256" key="2">
    <source>
        <dbReference type="ARBA" id="ARBA00012438"/>
    </source>
</evidence>
<evidence type="ECO:0000256" key="7">
    <source>
        <dbReference type="SAM" id="Phobius"/>
    </source>
</evidence>
<dbReference type="FunFam" id="3.30.565.10:FF:000010">
    <property type="entry name" value="Sensor histidine kinase RcsC"/>
    <property type="match status" value="1"/>
</dbReference>
<dbReference type="Gene3D" id="3.40.50.2300">
    <property type="match status" value="3"/>
</dbReference>
<evidence type="ECO:0000256" key="6">
    <source>
        <dbReference type="PROSITE-ProRule" id="PRU00169"/>
    </source>
</evidence>
<feature type="domain" description="Response regulatory" evidence="10">
    <location>
        <begin position="1691"/>
        <end position="1805"/>
    </location>
</feature>
<dbReference type="SUPFAM" id="SSF55785">
    <property type="entry name" value="PYP-like sensor domain (PAS domain)"/>
    <property type="match status" value="5"/>
</dbReference>
<dbReference type="SMART" id="SM00448">
    <property type="entry name" value="REC"/>
    <property type="match status" value="1"/>
</dbReference>
<dbReference type="Pfam" id="PF02518">
    <property type="entry name" value="HATPase_c"/>
    <property type="match status" value="1"/>
</dbReference>
<keyword evidence="8" id="KW-0732">Signal</keyword>
<keyword evidence="14" id="KW-1185">Reference proteome</keyword>
<dbReference type="InterPro" id="IPR035965">
    <property type="entry name" value="PAS-like_dom_sf"/>
</dbReference>
<name>A0A2U1AYQ2_9BACT</name>
<dbReference type="CDD" id="cd00130">
    <property type="entry name" value="PAS"/>
    <property type="match status" value="3"/>
</dbReference>
<feature type="domain" description="PAS" evidence="11">
    <location>
        <begin position="1000"/>
        <end position="1072"/>
    </location>
</feature>
<comment type="catalytic activity">
    <reaction evidence="1">
        <text>ATP + protein L-histidine = ADP + protein N-phospho-L-histidine.</text>
        <dbReference type="EC" id="2.7.13.3"/>
    </reaction>
</comment>
<dbReference type="GO" id="GO:0009927">
    <property type="term" value="F:histidine phosphotransfer kinase activity"/>
    <property type="evidence" value="ECO:0007669"/>
    <property type="project" value="TreeGrafter"/>
</dbReference>
<dbReference type="InterPro" id="IPR000700">
    <property type="entry name" value="PAS-assoc_C"/>
</dbReference>
<dbReference type="GO" id="GO:0000155">
    <property type="term" value="F:phosphorelay sensor kinase activity"/>
    <property type="evidence" value="ECO:0007669"/>
    <property type="project" value="InterPro"/>
</dbReference>
<dbReference type="SMART" id="SM00091">
    <property type="entry name" value="PAS"/>
    <property type="match status" value="4"/>
</dbReference>
<dbReference type="PROSITE" id="PS50109">
    <property type="entry name" value="HIS_KIN"/>
    <property type="match status" value="1"/>
</dbReference>
<dbReference type="PROSITE" id="PS50112">
    <property type="entry name" value="PAS"/>
    <property type="match status" value="4"/>
</dbReference>
<dbReference type="Gene3D" id="3.30.450.20">
    <property type="entry name" value="PAS domain"/>
    <property type="match status" value="5"/>
</dbReference>
<keyword evidence="7" id="KW-0472">Membrane</keyword>
<dbReference type="Pfam" id="PF01590">
    <property type="entry name" value="GAF"/>
    <property type="match status" value="1"/>
</dbReference>